<keyword evidence="1" id="KW-0472">Membrane</keyword>
<evidence type="ECO:0000313" key="2">
    <source>
        <dbReference type="EMBL" id="MQS75403.1"/>
    </source>
</evidence>
<organism evidence="2 5">
    <name type="scientific">Companilactobacillus halodurans</name>
    <dbReference type="NCBI Taxonomy" id="2584183"/>
    <lineage>
        <taxon>Bacteria</taxon>
        <taxon>Bacillati</taxon>
        <taxon>Bacillota</taxon>
        <taxon>Bacilli</taxon>
        <taxon>Lactobacillales</taxon>
        <taxon>Lactobacillaceae</taxon>
        <taxon>Companilactobacillus</taxon>
    </lineage>
</organism>
<gene>
    <name evidence="3" type="ORF">FHL05_05530</name>
    <name evidence="2" type="ORF">FHL06_03210</name>
</gene>
<dbReference type="AlphaFoldDB" id="A0A5P0ZMF4"/>
<protein>
    <submittedName>
        <fullName evidence="2">Uncharacterized protein</fullName>
    </submittedName>
</protein>
<accession>A0A5P0ZMF4</accession>
<sequence>MKDKVPWLTLGISICSLVVIAIILLFLNQPNAILTLFAVVILSVVYLCGMEKNHNTFMRHRKR</sequence>
<keyword evidence="1" id="KW-1133">Transmembrane helix</keyword>
<reference evidence="4 5" key="1">
    <citation type="journal article" date="2019" name="Syst. Appl. Microbiol.">
        <title>Polyphasic characterization of two novel Lactobacillus spp. isolated from blown salami packages: Description of Lactobacillus halodurans sp. nov. and Lactobacillus salsicarnum sp. nov.</title>
        <authorList>
            <person name="Schuster J.A."/>
            <person name="Klingl A."/>
            <person name="Vogel R.F."/>
            <person name="Ehrmann M.A."/>
        </authorList>
    </citation>
    <scope>NUCLEOTIDE SEQUENCE [LARGE SCALE GENOMIC DNA]</scope>
    <source>
        <strain evidence="3 4">TMW 1.1920</strain>
        <strain evidence="2 5">TMW 1.2172</strain>
    </source>
</reference>
<keyword evidence="1" id="KW-0812">Transmembrane</keyword>
<feature type="transmembrane region" description="Helical" evidence="1">
    <location>
        <begin position="7"/>
        <end position="26"/>
    </location>
</feature>
<evidence type="ECO:0000313" key="5">
    <source>
        <dbReference type="Proteomes" id="UP000414364"/>
    </source>
</evidence>
<dbReference type="EMBL" id="VDFO01000016">
    <property type="protein sequence ID" value="MQS97349.1"/>
    <property type="molecule type" value="Genomic_DNA"/>
</dbReference>
<evidence type="ECO:0000313" key="3">
    <source>
        <dbReference type="EMBL" id="MQS97349.1"/>
    </source>
</evidence>
<evidence type="ECO:0000313" key="4">
    <source>
        <dbReference type="Proteomes" id="UP000371423"/>
    </source>
</evidence>
<dbReference type="Proteomes" id="UP000371423">
    <property type="component" value="Unassembled WGS sequence"/>
</dbReference>
<proteinExistence type="predicted"/>
<dbReference type="OrthoDB" id="2320012at2"/>
<keyword evidence="4" id="KW-1185">Reference proteome</keyword>
<dbReference type="EMBL" id="VDFP01000004">
    <property type="protein sequence ID" value="MQS75403.1"/>
    <property type="molecule type" value="Genomic_DNA"/>
</dbReference>
<evidence type="ECO:0000256" key="1">
    <source>
        <dbReference type="SAM" id="Phobius"/>
    </source>
</evidence>
<comment type="caution">
    <text evidence="2">The sequence shown here is derived from an EMBL/GenBank/DDBJ whole genome shotgun (WGS) entry which is preliminary data.</text>
</comment>
<feature type="transmembrane region" description="Helical" evidence="1">
    <location>
        <begin position="32"/>
        <end position="49"/>
    </location>
</feature>
<dbReference type="RefSeq" id="WP_153384810.1">
    <property type="nucleotide sequence ID" value="NZ_VDFO01000016.1"/>
</dbReference>
<dbReference type="Proteomes" id="UP000414364">
    <property type="component" value="Unassembled WGS sequence"/>
</dbReference>
<name>A0A5P0ZMF4_9LACO</name>